<evidence type="ECO:0000256" key="1">
    <source>
        <dbReference type="ARBA" id="ARBA00004571"/>
    </source>
</evidence>
<dbReference type="PROSITE" id="PS01156">
    <property type="entry name" value="TONB_DEPENDENT_REC_2"/>
    <property type="match status" value="1"/>
</dbReference>
<dbReference type="InterPro" id="IPR039426">
    <property type="entry name" value="TonB-dep_rcpt-like"/>
</dbReference>
<dbReference type="GO" id="GO:0009279">
    <property type="term" value="C:cell outer membrane"/>
    <property type="evidence" value="ECO:0007669"/>
    <property type="project" value="UniProtKB-SubCell"/>
</dbReference>
<protein>
    <submittedName>
        <fullName evidence="20">TonB-dependent siderophore receptor</fullName>
    </submittedName>
</protein>
<dbReference type="InterPro" id="IPR037066">
    <property type="entry name" value="Plug_dom_sf"/>
</dbReference>
<evidence type="ECO:0000256" key="7">
    <source>
        <dbReference type="ARBA" id="ARBA00022729"/>
    </source>
</evidence>
<evidence type="ECO:0000256" key="16">
    <source>
        <dbReference type="RuleBase" id="RU003357"/>
    </source>
</evidence>
<evidence type="ECO:0000256" key="15">
    <source>
        <dbReference type="PROSITE-ProRule" id="PRU10144"/>
    </source>
</evidence>
<feature type="chain" id="PRO_5046608081" evidence="17">
    <location>
        <begin position="30"/>
        <end position="722"/>
    </location>
</feature>
<reference evidence="20 21" key="1">
    <citation type="submission" date="2023-10" db="EMBL/GenBank/DDBJ databases">
        <title>Complete Genome Sequence of Limnobacter thiooxidans CS-K2T, Isolated from freshwater lake sediments in Bavaria, Germany.</title>
        <authorList>
            <person name="Naruki M."/>
            <person name="Watanabe A."/>
            <person name="Warashina T."/>
            <person name="Morita T."/>
            <person name="Arakawa K."/>
        </authorList>
    </citation>
    <scope>NUCLEOTIDE SEQUENCE [LARGE SCALE GENOMIC DNA]</scope>
    <source>
        <strain evidence="20 21">CS-K2</strain>
    </source>
</reference>
<dbReference type="PANTHER" id="PTHR32552:SF82">
    <property type="entry name" value="FCUA PROTEIN"/>
    <property type="match status" value="1"/>
</dbReference>
<keyword evidence="21" id="KW-1185">Reference proteome</keyword>
<keyword evidence="5" id="KW-0410">Iron transport</keyword>
<sequence>MSVMMTIQTPKMNALALAVLAVISSNALAQNAELPAVQVNASADASAEGLAPEYAGGQVASGGRVGLLGTQSNMDTPFSLTSYTSKLIQDQQAASVGEVLLNDPAVRVARGFGNFAQLYLVRGLPIYSDDMSYNGLYGVLPRQYLAAEFIERVEVLRGTSAFLNGAAPGNSGLGGAINVVPKRAPNFDINQATVGLQQGGETYVAGDFARRFNDGSTGLRATFAKRDGDTNIDGESRELTLFAVGADFRRDKLRISADVGYQEHNLRGSQPNITINPGVAIPATPRADRSVAQPWTFSNTEDTFGTVRAEYDFNNTVTGWLAGGLRESRESGNFANPNVINTQGDTNSLRFANVREESIQTAEAGLRFKFNTGAVKHTVSTSVSMFENEAKNAFDFSSFAGFAGNIYNPTAVAEPALGAFPSGTFGNPLVTNKTETSSVAVADTLAFMSDRLLVTVGARHQQIEATTFNGNTGAQTDNYSESATTPVAGVVFKITPQYSVYANYIEGLVQGEKAPATGAGGAPVTNAGIAFKPYTTEQTEIGLKYDGGNIGGSVSVFQSEKPNYGVDANNTFGQISDQSNEGLEIMAFGKASKTVTVLGGVSFLNTDANGRDAIGAPSTQANVGVEWSPEQLKGLAFETRALYTSTQYADAANTQELPSWTRFDLGVRYTMPVGNEQALTLRARLDNLTDRNYWASAGGFPGAGYLTIGNPRTLTVSASLDF</sequence>
<evidence type="ECO:0000256" key="2">
    <source>
        <dbReference type="ARBA" id="ARBA00009810"/>
    </source>
</evidence>
<dbReference type="InterPro" id="IPR000531">
    <property type="entry name" value="Beta-barrel_TonB"/>
</dbReference>
<evidence type="ECO:0000256" key="5">
    <source>
        <dbReference type="ARBA" id="ARBA00022496"/>
    </source>
</evidence>
<feature type="signal peptide" evidence="17">
    <location>
        <begin position="1"/>
        <end position="29"/>
    </location>
</feature>
<feature type="domain" description="TonB-dependent receptor-like beta-barrel" evidence="18">
    <location>
        <begin position="257"/>
        <end position="688"/>
    </location>
</feature>
<keyword evidence="4 14" id="KW-1134">Transmembrane beta strand</keyword>
<organism evidence="20 21">
    <name type="scientific">Limnobacter thiooxidans</name>
    <dbReference type="NCBI Taxonomy" id="131080"/>
    <lineage>
        <taxon>Bacteria</taxon>
        <taxon>Pseudomonadati</taxon>
        <taxon>Pseudomonadota</taxon>
        <taxon>Betaproteobacteria</taxon>
        <taxon>Burkholderiales</taxon>
        <taxon>Burkholderiaceae</taxon>
        <taxon>Limnobacter</taxon>
    </lineage>
</organism>
<dbReference type="PANTHER" id="PTHR32552">
    <property type="entry name" value="FERRICHROME IRON RECEPTOR-RELATED"/>
    <property type="match status" value="1"/>
</dbReference>
<dbReference type="AlphaFoldDB" id="A0AA86J0J8"/>
<keyword evidence="6 14" id="KW-0812">Transmembrane</keyword>
<dbReference type="Gene3D" id="2.170.130.10">
    <property type="entry name" value="TonB-dependent receptor, plug domain"/>
    <property type="match status" value="1"/>
</dbReference>
<evidence type="ECO:0000256" key="4">
    <source>
        <dbReference type="ARBA" id="ARBA00022452"/>
    </source>
</evidence>
<comment type="similarity">
    <text evidence="2 14 16">Belongs to the TonB-dependent receptor family.</text>
</comment>
<evidence type="ECO:0000313" key="20">
    <source>
        <dbReference type="EMBL" id="BET26853.1"/>
    </source>
</evidence>
<proteinExistence type="inferred from homology"/>
<keyword evidence="3 14" id="KW-0813">Transport</keyword>
<keyword evidence="10 16" id="KW-0798">TonB box</keyword>
<evidence type="ECO:0000256" key="8">
    <source>
        <dbReference type="ARBA" id="ARBA00023004"/>
    </source>
</evidence>
<name>A0AA86J0J8_9BURK</name>
<evidence type="ECO:0000313" key="21">
    <source>
        <dbReference type="Proteomes" id="UP001329151"/>
    </source>
</evidence>
<feature type="short sequence motif" description="TonB C-terminal box" evidence="15">
    <location>
        <begin position="705"/>
        <end position="722"/>
    </location>
</feature>
<dbReference type="GO" id="GO:0015891">
    <property type="term" value="P:siderophore transport"/>
    <property type="evidence" value="ECO:0007669"/>
    <property type="project" value="InterPro"/>
</dbReference>
<dbReference type="PROSITE" id="PS52016">
    <property type="entry name" value="TONB_DEPENDENT_REC_3"/>
    <property type="match status" value="1"/>
</dbReference>
<keyword evidence="13 14" id="KW-0998">Cell outer membrane</keyword>
<evidence type="ECO:0000256" key="11">
    <source>
        <dbReference type="ARBA" id="ARBA00023136"/>
    </source>
</evidence>
<dbReference type="EMBL" id="AP028947">
    <property type="protein sequence ID" value="BET26853.1"/>
    <property type="molecule type" value="Genomic_DNA"/>
</dbReference>
<keyword evidence="9" id="KW-0406">Ion transport</keyword>
<dbReference type="InterPro" id="IPR036942">
    <property type="entry name" value="Beta-barrel_TonB_sf"/>
</dbReference>
<gene>
    <name evidence="20" type="ORF">RGQ30_23540</name>
</gene>
<dbReference type="KEGG" id="lto:RGQ30_23540"/>
<evidence type="ECO:0000256" key="6">
    <source>
        <dbReference type="ARBA" id="ARBA00022692"/>
    </source>
</evidence>
<evidence type="ECO:0000259" key="19">
    <source>
        <dbReference type="Pfam" id="PF07715"/>
    </source>
</evidence>
<evidence type="ECO:0000256" key="3">
    <source>
        <dbReference type="ARBA" id="ARBA00022448"/>
    </source>
</evidence>
<dbReference type="NCBIfam" id="TIGR01783">
    <property type="entry name" value="TonB-siderophor"/>
    <property type="match status" value="1"/>
</dbReference>
<evidence type="ECO:0000256" key="13">
    <source>
        <dbReference type="ARBA" id="ARBA00023237"/>
    </source>
</evidence>
<dbReference type="GO" id="GO:0015344">
    <property type="term" value="F:siderophore uptake transmembrane transporter activity"/>
    <property type="evidence" value="ECO:0007669"/>
    <property type="project" value="TreeGrafter"/>
</dbReference>
<keyword evidence="11 14" id="KW-0472">Membrane</keyword>
<evidence type="ECO:0000256" key="12">
    <source>
        <dbReference type="ARBA" id="ARBA00023170"/>
    </source>
</evidence>
<keyword evidence="8" id="KW-0408">Iron</keyword>
<evidence type="ECO:0000259" key="18">
    <source>
        <dbReference type="Pfam" id="PF00593"/>
    </source>
</evidence>
<dbReference type="InterPro" id="IPR012910">
    <property type="entry name" value="Plug_dom"/>
</dbReference>
<dbReference type="Gene3D" id="2.40.170.20">
    <property type="entry name" value="TonB-dependent receptor, beta-barrel domain"/>
    <property type="match status" value="1"/>
</dbReference>
<evidence type="ECO:0000256" key="10">
    <source>
        <dbReference type="ARBA" id="ARBA00023077"/>
    </source>
</evidence>
<keyword evidence="12 20" id="KW-0675">Receptor</keyword>
<evidence type="ECO:0000256" key="14">
    <source>
        <dbReference type="PROSITE-ProRule" id="PRU01360"/>
    </source>
</evidence>
<dbReference type="CDD" id="cd01347">
    <property type="entry name" value="ligand_gated_channel"/>
    <property type="match status" value="1"/>
</dbReference>
<dbReference type="Proteomes" id="UP001329151">
    <property type="component" value="Chromosome"/>
</dbReference>
<dbReference type="SUPFAM" id="SSF56935">
    <property type="entry name" value="Porins"/>
    <property type="match status" value="1"/>
</dbReference>
<dbReference type="Pfam" id="PF00593">
    <property type="entry name" value="TonB_dep_Rec_b-barrel"/>
    <property type="match status" value="1"/>
</dbReference>
<comment type="subcellular location">
    <subcellularLocation>
        <location evidence="1 14">Cell outer membrane</location>
        <topology evidence="1 14">Multi-pass membrane protein</topology>
    </subcellularLocation>
</comment>
<accession>A0AA86J0J8</accession>
<evidence type="ECO:0000256" key="9">
    <source>
        <dbReference type="ARBA" id="ARBA00023065"/>
    </source>
</evidence>
<dbReference type="GO" id="GO:0038023">
    <property type="term" value="F:signaling receptor activity"/>
    <property type="evidence" value="ECO:0007669"/>
    <property type="project" value="InterPro"/>
</dbReference>
<dbReference type="Pfam" id="PF07715">
    <property type="entry name" value="Plug"/>
    <property type="match status" value="1"/>
</dbReference>
<dbReference type="InterPro" id="IPR010917">
    <property type="entry name" value="TonB_rcpt_CS"/>
</dbReference>
<evidence type="ECO:0000256" key="17">
    <source>
        <dbReference type="SAM" id="SignalP"/>
    </source>
</evidence>
<keyword evidence="7 17" id="KW-0732">Signal</keyword>
<feature type="domain" description="TonB-dependent receptor plug" evidence="19">
    <location>
        <begin position="73"/>
        <end position="166"/>
    </location>
</feature>
<dbReference type="InterPro" id="IPR010105">
    <property type="entry name" value="TonB_sidphr_rcpt"/>
</dbReference>